<keyword evidence="7" id="KW-0175">Coiled coil</keyword>
<evidence type="ECO:0000256" key="6">
    <source>
        <dbReference type="HAMAP-Rule" id="MF_00839"/>
    </source>
</evidence>
<keyword evidence="2 6" id="KW-0810">Translation regulation</keyword>
<reference evidence="9" key="1">
    <citation type="journal article" date="2014" name="Int. J. Syst. Evol. Microbiol.">
        <title>Complete genome sequence of Corynebacterium casei LMG S-19264T (=DSM 44701T), isolated from a smear-ripened cheese.</title>
        <authorList>
            <consortium name="US DOE Joint Genome Institute (JGI-PGF)"/>
            <person name="Walter F."/>
            <person name="Albersmeier A."/>
            <person name="Kalinowski J."/>
            <person name="Ruckert C."/>
        </authorList>
    </citation>
    <scope>NUCLEOTIDE SEQUENCE</scope>
    <source>
        <strain evidence="9">JCM 18487</strain>
    </source>
</reference>
<gene>
    <name evidence="6" type="primary">hpf</name>
    <name evidence="9" type="ORF">GCM10010885_23880</name>
</gene>
<evidence type="ECO:0000256" key="2">
    <source>
        <dbReference type="ARBA" id="ARBA00022845"/>
    </source>
</evidence>
<dbReference type="Pfam" id="PF16321">
    <property type="entry name" value="Ribosom_S30AE_C"/>
    <property type="match status" value="1"/>
</dbReference>
<dbReference type="GO" id="GO:0022627">
    <property type="term" value="C:cytosolic small ribosomal subunit"/>
    <property type="evidence" value="ECO:0007669"/>
    <property type="project" value="TreeGrafter"/>
</dbReference>
<feature type="coiled-coil region" evidence="7">
    <location>
        <begin position="73"/>
        <end position="100"/>
    </location>
</feature>
<dbReference type="InterPro" id="IPR036567">
    <property type="entry name" value="RHF-like"/>
</dbReference>
<evidence type="ECO:0000256" key="1">
    <source>
        <dbReference type="ARBA" id="ARBA00022490"/>
    </source>
</evidence>
<evidence type="ECO:0000256" key="7">
    <source>
        <dbReference type="SAM" id="Coils"/>
    </source>
</evidence>
<comment type="function">
    <text evidence="6">Required for dimerization of active 70S ribosomes into 100S ribosomes in stationary phase; 100S ribosomes are translationally inactive and sometimes present during exponential growth.</text>
</comment>
<evidence type="ECO:0000313" key="10">
    <source>
        <dbReference type="Proteomes" id="UP000637695"/>
    </source>
</evidence>
<sequence length="188" mass="21830">MNIHVRGDHLEVTDALRDYVARKIGRLERYFDAPPEKDVSVTMWIERGRHRIEVMLQVHGVLFRAEEESNDMYASVDLVVDKLEQQIHRYKDKLNQRFRAKGLRTRIRTDAEKDVALAAGAGDEKPSLAERVVRVKRFPMKPMSVEEAVMQMELLGHDFFVFTNADSDELNVVYRRKDGNFGLIEPSE</sequence>
<evidence type="ECO:0000256" key="4">
    <source>
        <dbReference type="ARBA" id="ARBA00038695"/>
    </source>
</evidence>
<comment type="caution">
    <text evidence="9">The sequence shown here is derived from an EMBL/GenBank/DDBJ whole genome shotgun (WGS) entry which is preliminary data.</text>
</comment>
<evidence type="ECO:0000313" key="9">
    <source>
        <dbReference type="EMBL" id="GGJ13756.1"/>
    </source>
</evidence>
<dbReference type="InterPro" id="IPR032528">
    <property type="entry name" value="Ribosom_S30AE_C"/>
</dbReference>
<dbReference type="GO" id="GO:0043024">
    <property type="term" value="F:ribosomal small subunit binding"/>
    <property type="evidence" value="ECO:0007669"/>
    <property type="project" value="TreeGrafter"/>
</dbReference>
<proteinExistence type="inferred from homology"/>
<dbReference type="AlphaFoldDB" id="A0A917KIL0"/>
<protein>
    <recommendedName>
        <fullName evidence="5 6">Ribosome hibernation promoting factor</fullName>
        <shortName evidence="6">HPF</shortName>
    </recommendedName>
</protein>
<dbReference type="PANTHER" id="PTHR33231">
    <property type="entry name" value="30S RIBOSOMAL PROTEIN"/>
    <property type="match status" value="1"/>
</dbReference>
<comment type="subunit">
    <text evidence="6">Interacts with 100S ribosomes.</text>
</comment>
<accession>A0A917KIL0</accession>
<dbReference type="InterPro" id="IPR050574">
    <property type="entry name" value="HPF/YfiA_ribosome-assoc"/>
</dbReference>
<evidence type="ECO:0000256" key="5">
    <source>
        <dbReference type="ARBA" id="ARBA00041148"/>
    </source>
</evidence>
<dbReference type="NCBIfam" id="TIGR00741">
    <property type="entry name" value="yfiA"/>
    <property type="match status" value="1"/>
</dbReference>
<dbReference type="Proteomes" id="UP000637695">
    <property type="component" value="Unassembled WGS sequence"/>
</dbReference>
<dbReference type="GO" id="GO:0045900">
    <property type="term" value="P:negative regulation of translational elongation"/>
    <property type="evidence" value="ECO:0007669"/>
    <property type="project" value="TreeGrafter"/>
</dbReference>
<feature type="domain" description="Sigma 54 modulation/S30EA ribosomal protein C-terminal" evidence="8">
    <location>
        <begin position="130"/>
        <end position="183"/>
    </location>
</feature>
<dbReference type="Pfam" id="PF02482">
    <property type="entry name" value="Ribosomal_S30AE"/>
    <property type="match status" value="1"/>
</dbReference>
<comment type="subunit">
    <text evidence="4">Associates exclusively with 100S ribosomes, which are dimers of 70S ribosomes.</text>
</comment>
<dbReference type="PANTHER" id="PTHR33231:SF1">
    <property type="entry name" value="30S RIBOSOMAL PROTEIN"/>
    <property type="match status" value="1"/>
</dbReference>
<dbReference type="Gene3D" id="3.30.160.100">
    <property type="entry name" value="Ribosome hibernation promotion factor-like"/>
    <property type="match status" value="1"/>
</dbReference>
<keyword evidence="10" id="KW-1185">Reference proteome</keyword>
<reference evidence="9" key="2">
    <citation type="submission" date="2020-09" db="EMBL/GenBank/DDBJ databases">
        <authorList>
            <person name="Sun Q."/>
            <person name="Ohkuma M."/>
        </authorList>
    </citation>
    <scope>NUCLEOTIDE SEQUENCE</scope>
    <source>
        <strain evidence="9">JCM 18487</strain>
    </source>
</reference>
<evidence type="ECO:0000256" key="3">
    <source>
        <dbReference type="ARBA" id="ARBA00038434"/>
    </source>
</evidence>
<dbReference type="FunFam" id="3.30.160.100:FF:000001">
    <property type="entry name" value="Ribosome hibernation promoting factor"/>
    <property type="match status" value="1"/>
</dbReference>
<name>A0A917KIL0_9BACL</name>
<comment type="similarity">
    <text evidence="3">Belongs to the HPF/YfiA ribosome-associated protein family. Short HPF subfamily.</text>
</comment>
<dbReference type="InterPro" id="IPR003489">
    <property type="entry name" value="RHF/RaiA"/>
</dbReference>
<organism evidence="9 10">
    <name type="scientific">Alicyclobacillus cellulosilyticus</name>
    <dbReference type="NCBI Taxonomy" id="1003997"/>
    <lineage>
        <taxon>Bacteria</taxon>
        <taxon>Bacillati</taxon>
        <taxon>Bacillota</taxon>
        <taxon>Bacilli</taxon>
        <taxon>Bacillales</taxon>
        <taxon>Alicyclobacillaceae</taxon>
        <taxon>Alicyclobacillus</taxon>
    </lineage>
</organism>
<dbReference type="FunFam" id="3.30.505.50:FF:000001">
    <property type="entry name" value="Ribosome hibernation promoting factor"/>
    <property type="match status" value="1"/>
</dbReference>
<dbReference type="InterPro" id="IPR034694">
    <property type="entry name" value="HPF_long/plastid"/>
</dbReference>
<dbReference type="InterPro" id="IPR038416">
    <property type="entry name" value="Ribosom_S30AE_C_sf"/>
</dbReference>
<dbReference type="EMBL" id="BMOY01000059">
    <property type="protein sequence ID" value="GGJ13756.1"/>
    <property type="molecule type" value="Genomic_DNA"/>
</dbReference>
<keyword evidence="1 6" id="KW-0963">Cytoplasm</keyword>
<dbReference type="Gene3D" id="3.30.505.50">
    <property type="entry name" value="Sigma 54 modulation/S30EA ribosomal protein, C-terminal domain"/>
    <property type="match status" value="1"/>
</dbReference>
<comment type="similarity">
    <text evidence="6">Belongs to the HPF/YfiA ribosome-associated protein family. Long HPF subfamily.</text>
</comment>
<dbReference type="SUPFAM" id="SSF69754">
    <property type="entry name" value="Ribosome binding protein Y (YfiA homologue)"/>
    <property type="match status" value="1"/>
</dbReference>
<dbReference type="HAMAP" id="MF_00839">
    <property type="entry name" value="HPF"/>
    <property type="match status" value="1"/>
</dbReference>
<dbReference type="CDD" id="cd00552">
    <property type="entry name" value="RaiA"/>
    <property type="match status" value="1"/>
</dbReference>
<comment type="subcellular location">
    <subcellularLocation>
        <location evidence="6">Cytoplasm</location>
    </subcellularLocation>
</comment>
<dbReference type="RefSeq" id="WP_188883404.1">
    <property type="nucleotide sequence ID" value="NZ_BMOY01000059.1"/>
</dbReference>
<evidence type="ECO:0000259" key="8">
    <source>
        <dbReference type="Pfam" id="PF16321"/>
    </source>
</evidence>